<dbReference type="Gene3D" id="3.55.40.10">
    <property type="entry name" value="minor pseudopilin epsh domain"/>
    <property type="match status" value="1"/>
</dbReference>
<organism evidence="12 13">
    <name type="scientific">Allochromatium humboldtianum</name>
    <dbReference type="NCBI Taxonomy" id="504901"/>
    <lineage>
        <taxon>Bacteria</taxon>
        <taxon>Pseudomonadati</taxon>
        <taxon>Pseudomonadota</taxon>
        <taxon>Gammaproteobacteria</taxon>
        <taxon>Chromatiales</taxon>
        <taxon>Chromatiaceae</taxon>
        <taxon>Allochromatium</taxon>
    </lineage>
</organism>
<evidence type="ECO:0000256" key="5">
    <source>
        <dbReference type="ARBA" id="ARBA00022519"/>
    </source>
</evidence>
<keyword evidence="8" id="KW-0472">Membrane</keyword>
<keyword evidence="6" id="KW-0812">Transmembrane</keyword>
<evidence type="ECO:0000256" key="8">
    <source>
        <dbReference type="ARBA" id="ARBA00023136"/>
    </source>
</evidence>
<dbReference type="Proteomes" id="UP000592294">
    <property type="component" value="Unassembled WGS sequence"/>
</dbReference>
<gene>
    <name evidence="12" type="ORF">HW932_00070</name>
</gene>
<evidence type="ECO:0000256" key="4">
    <source>
        <dbReference type="ARBA" id="ARBA00022481"/>
    </source>
</evidence>
<evidence type="ECO:0000256" key="2">
    <source>
        <dbReference type="ARBA" id="ARBA00021549"/>
    </source>
</evidence>
<dbReference type="InterPro" id="IPR045584">
    <property type="entry name" value="Pilin-like"/>
</dbReference>
<dbReference type="PROSITE" id="PS00409">
    <property type="entry name" value="PROKAR_NTER_METHYL"/>
    <property type="match status" value="1"/>
</dbReference>
<keyword evidence="5" id="KW-0997">Cell inner membrane</keyword>
<comment type="similarity">
    <text evidence="9">Belongs to the GSP H family.</text>
</comment>
<evidence type="ECO:0000256" key="9">
    <source>
        <dbReference type="ARBA" id="ARBA00025772"/>
    </source>
</evidence>
<dbReference type="EMBL" id="JABZEO010000001">
    <property type="protein sequence ID" value="NVZ07653.1"/>
    <property type="molecule type" value="Genomic_DNA"/>
</dbReference>
<dbReference type="NCBIfam" id="TIGR02532">
    <property type="entry name" value="IV_pilin_GFxxxE"/>
    <property type="match status" value="1"/>
</dbReference>
<evidence type="ECO:0000313" key="12">
    <source>
        <dbReference type="EMBL" id="NVZ07653.1"/>
    </source>
</evidence>
<feature type="domain" description="General secretion pathway GspH" evidence="11">
    <location>
        <begin position="43"/>
        <end position="135"/>
    </location>
</feature>
<evidence type="ECO:0000256" key="3">
    <source>
        <dbReference type="ARBA" id="ARBA00022475"/>
    </source>
</evidence>
<dbReference type="Pfam" id="PF12019">
    <property type="entry name" value="GspH"/>
    <property type="match status" value="1"/>
</dbReference>
<accession>A0A850RES7</accession>
<dbReference type="InterPro" id="IPR012902">
    <property type="entry name" value="N_methyl_site"/>
</dbReference>
<comment type="caution">
    <text evidence="12">The sequence shown here is derived from an EMBL/GenBank/DDBJ whole genome shotgun (WGS) entry which is preliminary data.</text>
</comment>
<keyword evidence="4" id="KW-0488">Methylation</keyword>
<dbReference type="SUPFAM" id="SSF54523">
    <property type="entry name" value="Pili subunits"/>
    <property type="match status" value="1"/>
</dbReference>
<protein>
    <recommendedName>
        <fullName evidence="2">Type II secretion system protein H</fullName>
    </recommendedName>
    <alternativeName>
        <fullName evidence="10">General secretion pathway protein H</fullName>
    </alternativeName>
</protein>
<evidence type="ECO:0000256" key="7">
    <source>
        <dbReference type="ARBA" id="ARBA00022989"/>
    </source>
</evidence>
<evidence type="ECO:0000259" key="11">
    <source>
        <dbReference type="Pfam" id="PF12019"/>
    </source>
</evidence>
<comment type="subcellular location">
    <subcellularLocation>
        <location evidence="1">Cell inner membrane</location>
        <topology evidence="1">Single-pass membrane protein</topology>
    </subcellularLocation>
</comment>
<dbReference type="GO" id="GO:0005886">
    <property type="term" value="C:plasma membrane"/>
    <property type="evidence" value="ECO:0007669"/>
    <property type="project" value="UniProtKB-SubCell"/>
</dbReference>
<dbReference type="GO" id="GO:0015627">
    <property type="term" value="C:type II protein secretion system complex"/>
    <property type="evidence" value="ECO:0007669"/>
    <property type="project" value="InterPro"/>
</dbReference>
<dbReference type="AlphaFoldDB" id="A0A850RES7"/>
<reference evidence="12 13" key="1">
    <citation type="submission" date="2020-06" db="EMBL/GenBank/DDBJ databases">
        <title>Whole-genome sequence of Allochromatium humboldtianum DSM 21881, type strain.</title>
        <authorList>
            <person name="Kyndt J.A."/>
            <person name="Meyer T.E."/>
        </authorList>
    </citation>
    <scope>NUCLEOTIDE SEQUENCE [LARGE SCALE GENOMIC DNA]</scope>
    <source>
        <strain evidence="12 13">DSM 21881</strain>
    </source>
</reference>
<sequence>MRRRTRGFTLVELLVVMAIAAVVMTAVPTLFSAAFPGLEMKSAARRTAATLRLARESAIRRGEETTVLVDLEQHRLTLAGYRALSLPERLSLRLDAASSELIDEQRGTIRFFPDGSSTGGRLVLSHDGHGYQIGVIWLTGRIELDSWSE</sequence>
<name>A0A850RES7_9GAMM</name>
<evidence type="ECO:0000256" key="10">
    <source>
        <dbReference type="ARBA" id="ARBA00030775"/>
    </source>
</evidence>
<dbReference type="InterPro" id="IPR022346">
    <property type="entry name" value="T2SS_GspH"/>
</dbReference>
<evidence type="ECO:0000256" key="1">
    <source>
        <dbReference type="ARBA" id="ARBA00004377"/>
    </source>
</evidence>
<keyword evidence="7" id="KW-1133">Transmembrane helix</keyword>
<dbReference type="GO" id="GO:0015628">
    <property type="term" value="P:protein secretion by the type II secretion system"/>
    <property type="evidence" value="ECO:0007669"/>
    <property type="project" value="InterPro"/>
</dbReference>
<dbReference type="RefSeq" id="WP_176974466.1">
    <property type="nucleotide sequence ID" value="NZ_JABZEO010000001.1"/>
</dbReference>
<dbReference type="Pfam" id="PF07963">
    <property type="entry name" value="N_methyl"/>
    <property type="match status" value="1"/>
</dbReference>
<keyword evidence="3" id="KW-1003">Cell membrane</keyword>
<proteinExistence type="inferred from homology"/>
<keyword evidence="13" id="KW-1185">Reference proteome</keyword>
<evidence type="ECO:0000256" key="6">
    <source>
        <dbReference type="ARBA" id="ARBA00022692"/>
    </source>
</evidence>
<evidence type="ECO:0000313" key="13">
    <source>
        <dbReference type="Proteomes" id="UP000592294"/>
    </source>
</evidence>